<accession>A0ABW2BRT2</accession>
<gene>
    <name evidence="1" type="ORF">ACFQE0_27370</name>
</gene>
<name>A0ABW2BRT2_9HYPH</name>
<comment type="caution">
    <text evidence="1">The sequence shown here is derived from an EMBL/GenBank/DDBJ whole genome shotgun (WGS) entry which is preliminary data.</text>
</comment>
<protein>
    <submittedName>
        <fullName evidence="1">Uncharacterized protein</fullName>
    </submittedName>
</protein>
<evidence type="ECO:0000313" key="2">
    <source>
        <dbReference type="Proteomes" id="UP001596292"/>
    </source>
</evidence>
<keyword evidence="2" id="KW-1185">Reference proteome</keyword>
<proteinExistence type="predicted"/>
<dbReference type="RefSeq" id="WP_378975812.1">
    <property type="nucleotide sequence ID" value="NZ_JBHSWN010000003.1"/>
</dbReference>
<evidence type="ECO:0000313" key="1">
    <source>
        <dbReference type="EMBL" id="MFC6792950.1"/>
    </source>
</evidence>
<dbReference type="EMBL" id="JBHSWN010000003">
    <property type="protein sequence ID" value="MFC6792950.1"/>
    <property type="molecule type" value="Genomic_DNA"/>
</dbReference>
<reference evidence="2" key="1">
    <citation type="journal article" date="2019" name="Int. J. Syst. Evol. Microbiol.">
        <title>The Global Catalogue of Microorganisms (GCM) 10K type strain sequencing project: providing services to taxonomists for standard genome sequencing and annotation.</title>
        <authorList>
            <consortium name="The Broad Institute Genomics Platform"/>
            <consortium name="The Broad Institute Genome Sequencing Center for Infectious Disease"/>
            <person name="Wu L."/>
            <person name="Ma J."/>
        </authorList>
    </citation>
    <scope>NUCLEOTIDE SEQUENCE [LARGE SCALE GENOMIC DNA]</scope>
    <source>
        <strain evidence="2">CCUG 48316</strain>
    </source>
</reference>
<sequence>MARKTSNTRPIHAQGGPVTRAIAAVRQPTAPWFVTLEPDDLITSGYHLGRRRDWDDQGREEIVFLLVDHDEAGWMWSVWRCGGGKPENPEEWEFTLRLGGIRSMPADPLDLSATVH</sequence>
<organism evidence="1 2">
    <name type="scientific">Methylobacterium komagatae</name>
    <dbReference type="NCBI Taxonomy" id="374425"/>
    <lineage>
        <taxon>Bacteria</taxon>
        <taxon>Pseudomonadati</taxon>
        <taxon>Pseudomonadota</taxon>
        <taxon>Alphaproteobacteria</taxon>
        <taxon>Hyphomicrobiales</taxon>
        <taxon>Methylobacteriaceae</taxon>
        <taxon>Methylobacterium</taxon>
    </lineage>
</organism>
<dbReference type="Proteomes" id="UP001596292">
    <property type="component" value="Unassembled WGS sequence"/>
</dbReference>